<evidence type="ECO:0000313" key="2">
    <source>
        <dbReference type="Proteomes" id="UP000269208"/>
    </source>
</evidence>
<proteinExistence type="predicted"/>
<protein>
    <submittedName>
        <fullName evidence="1">Uncharacterized protein</fullName>
    </submittedName>
</protein>
<dbReference type="AlphaFoldDB" id="A0A3S4IIR4"/>
<accession>A0A3S4IIR4</accession>
<name>A0A3S4IIR4_SALET</name>
<dbReference type="EMBL" id="LR134190">
    <property type="protein sequence ID" value="VEB56695.1"/>
    <property type="molecule type" value="Genomic_DNA"/>
</dbReference>
<gene>
    <name evidence="1" type="ORF">NCTC6754_04506</name>
</gene>
<sequence>MEFAFLYLWPDSHPRDPASDHPYQSGTRAVVSGDIATGDFRGVLFAGRLLCRCAGNYRLRRRHHGAVCVRG</sequence>
<evidence type="ECO:0000313" key="1">
    <source>
        <dbReference type="EMBL" id="VEB56695.1"/>
    </source>
</evidence>
<dbReference type="Proteomes" id="UP000269208">
    <property type="component" value="Chromosome"/>
</dbReference>
<reference evidence="1 2" key="1">
    <citation type="submission" date="2018-12" db="EMBL/GenBank/DDBJ databases">
        <authorList>
            <consortium name="Pathogen Informatics"/>
        </authorList>
    </citation>
    <scope>NUCLEOTIDE SEQUENCE [LARGE SCALE GENOMIC DNA]</scope>
    <source>
        <strain evidence="1 2">NCTC6754</strain>
    </source>
</reference>
<organism evidence="1 2">
    <name type="scientific">Salmonella enterica I</name>
    <dbReference type="NCBI Taxonomy" id="59201"/>
    <lineage>
        <taxon>Bacteria</taxon>
        <taxon>Pseudomonadati</taxon>
        <taxon>Pseudomonadota</taxon>
        <taxon>Gammaproteobacteria</taxon>
        <taxon>Enterobacterales</taxon>
        <taxon>Enterobacteriaceae</taxon>
        <taxon>Salmonella</taxon>
    </lineage>
</organism>